<evidence type="ECO:0000313" key="2">
    <source>
        <dbReference type="EMBL" id="JAS63354.1"/>
    </source>
</evidence>
<evidence type="ECO:0000256" key="1">
    <source>
        <dbReference type="SAM" id="MobiDB-lite"/>
    </source>
</evidence>
<reference evidence="2" key="1">
    <citation type="submission" date="2015-11" db="EMBL/GenBank/DDBJ databases">
        <title>De novo transcriptome assembly of four potential Pierce s Disease insect vectors from Arizona vineyards.</title>
        <authorList>
            <person name="Tassone E.E."/>
        </authorList>
    </citation>
    <scope>NUCLEOTIDE SEQUENCE</scope>
</reference>
<accession>A0A1B6GLP1</accession>
<feature type="non-terminal residue" evidence="2">
    <location>
        <position position="1"/>
    </location>
</feature>
<dbReference type="EMBL" id="GECZ01006415">
    <property type="protein sequence ID" value="JAS63354.1"/>
    <property type="molecule type" value="Transcribed_RNA"/>
</dbReference>
<organism evidence="2">
    <name type="scientific">Cuerna arida</name>
    <dbReference type="NCBI Taxonomy" id="1464854"/>
    <lineage>
        <taxon>Eukaryota</taxon>
        <taxon>Metazoa</taxon>
        <taxon>Ecdysozoa</taxon>
        <taxon>Arthropoda</taxon>
        <taxon>Hexapoda</taxon>
        <taxon>Insecta</taxon>
        <taxon>Pterygota</taxon>
        <taxon>Neoptera</taxon>
        <taxon>Paraneoptera</taxon>
        <taxon>Hemiptera</taxon>
        <taxon>Auchenorrhyncha</taxon>
        <taxon>Membracoidea</taxon>
        <taxon>Cicadellidae</taxon>
        <taxon>Cicadellinae</taxon>
        <taxon>Proconiini</taxon>
        <taxon>Cuerna</taxon>
    </lineage>
</organism>
<feature type="non-terminal residue" evidence="2">
    <location>
        <position position="114"/>
    </location>
</feature>
<feature type="compositionally biased region" description="Acidic residues" evidence="1">
    <location>
        <begin position="26"/>
        <end position="42"/>
    </location>
</feature>
<proteinExistence type="predicted"/>
<feature type="region of interest" description="Disordered" evidence="1">
    <location>
        <begin position="26"/>
        <end position="114"/>
    </location>
</feature>
<feature type="compositionally biased region" description="Basic and acidic residues" evidence="1">
    <location>
        <begin position="80"/>
        <end position="114"/>
    </location>
</feature>
<sequence length="114" mass="12654">PHCCNIGEMLRAISVLEEIFSLDEVDDEADGADGTEEGDEELVGGGAVLGQREYEPQDAGDEEQYGAGQHEDALPPLARRFTEQIEEHEPHEDHHVPGHRVLEQHHLRKACHGD</sequence>
<gene>
    <name evidence="2" type="ORF">g.22533</name>
</gene>
<protein>
    <submittedName>
        <fullName evidence="2">Uncharacterized protein</fullName>
    </submittedName>
</protein>
<name>A0A1B6GLP1_9HEMI</name>
<dbReference type="AlphaFoldDB" id="A0A1B6GLP1"/>